<feature type="domain" description="ShKT" evidence="10">
    <location>
        <begin position="28"/>
        <end position="60"/>
    </location>
</feature>
<dbReference type="InterPro" id="IPR033116">
    <property type="entry name" value="TRYPSIN_SER"/>
</dbReference>
<dbReference type="GO" id="GO:0004252">
    <property type="term" value="F:serine-type endopeptidase activity"/>
    <property type="evidence" value="ECO:0007669"/>
    <property type="project" value="InterPro"/>
</dbReference>
<dbReference type="PRINTS" id="PR00722">
    <property type="entry name" value="CHYMOTRYPSIN"/>
</dbReference>
<evidence type="ECO:0000313" key="11">
    <source>
        <dbReference type="EnsemblMetazoa" id="CLYHEMP013220.1"/>
    </source>
</evidence>
<keyword evidence="1 7" id="KW-0645">Protease</keyword>
<feature type="disulfide bond" evidence="6">
    <location>
        <begin position="35"/>
        <end position="53"/>
    </location>
</feature>
<feature type="domain" description="ShKT" evidence="10">
    <location>
        <begin position="64"/>
        <end position="102"/>
    </location>
</feature>
<evidence type="ECO:0000256" key="1">
    <source>
        <dbReference type="ARBA" id="ARBA00022670"/>
    </source>
</evidence>
<evidence type="ECO:0000259" key="10">
    <source>
        <dbReference type="PROSITE" id="PS51670"/>
    </source>
</evidence>
<evidence type="ECO:0000256" key="5">
    <source>
        <dbReference type="PIRSR" id="PIRSR001143-1"/>
    </source>
</evidence>
<keyword evidence="2 7" id="KW-0378">Hydrolase</keyword>
<dbReference type="InterPro" id="IPR001314">
    <property type="entry name" value="Peptidase_S1A"/>
</dbReference>
<keyword evidence="4 6" id="KW-1015">Disulfide bond</keyword>
<dbReference type="PROSITE" id="PS00134">
    <property type="entry name" value="TRYPSIN_HIS"/>
    <property type="match status" value="1"/>
</dbReference>
<dbReference type="GO" id="GO:0005509">
    <property type="term" value="F:calcium ion binding"/>
    <property type="evidence" value="ECO:0007669"/>
    <property type="project" value="InterPro"/>
</dbReference>
<dbReference type="GO" id="GO:0006508">
    <property type="term" value="P:proteolysis"/>
    <property type="evidence" value="ECO:0007669"/>
    <property type="project" value="UniProtKB-KW"/>
</dbReference>
<feature type="domain" description="ShKT" evidence="10">
    <location>
        <begin position="107"/>
        <end position="143"/>
    </location>
</feature>
<evidence type="ECO:0000256" key="8">
    <source>
        <dbReference type="SAM" id="SignalP"/>
    </source>
</evidence>
<keyword evidence="3 7" id="KW-0720">Serine protease</keyword>
<reference evidence="11" key="1">
    <citation type="submission" date="2021-01" db="UniProtKB">
        <authorList>
            <consortium name="EnsemblMetazoa"/>
        </authorList>
    </citation>
    <scope>IDENTIFICATION</scope>
</reference>
<feature type="active site" description="Charge relay system" evidence="5">
    <location>
        <position position="359"/>
    </location>
</feature>
<feature type="active site" description="Charge relay system" evidence="5">
    <location>
        <position position="215"/>
    </location>
</feature>
<evidence type="ECO:0000256" key="7">
    <source>
        <dbReference type="RuleBase" id="RU363034"/>
    </source>
</evidence>
<dbReference type="PANTHER" id="PTHR24252">
    <property type="entry name" value="ACROSIN-RELATED"/>
    <property type="match status" value="1"/>
</dbReference>
<evidence type="ECO:0000256" key="6">
    <source>
        <dbReference type="PROSITE-ProRule" id="PRU01005"/>
    </source>
</evidence>
<evidence type="ECO:0000259" key="9">
    <source>
        <dbReference type="PROSITE" id="PS50240"/>
    </source>
</evidence>
<keyword evidence="8" id="KW-0732">Signal</keyword>
<dbReference type="InterPro" id="IPR009003">
    <property type="entry name" value="Peptidase_S1_PA"/>
</dbReference>
<dbReference type="InterPro" id="IPR003582">
    <property type="entry name" value="ShKT_dom"/>
</dbReference>
<accession>A0A7M5WUI9</accession>
<dbReference type="PIRSF" id="PIRSF001143">
    <property type="entry name" value="Factor_X"/>
    <property type="match status" value="1"/>
</dbReference>
<evidence type="ECO:0000256" key="3">
    <source>
        <dbReference type="ARBA" id="ARBA00022825"/>
    </source>
</evidence>
<dbReference type="PANTHER" id="PTHR24252:SF7">
    <property type="entry name" value="HYALIN"/>
    <property type="match status" value="1"/>
</dbReference>
<dbReference type="Pfam" id="PF01549">
    <property type="entry name" value="ShK"/>
    <property type="match status" value="3"/>
</dbReference>
<dbReference type="InterPro" id="IPR043504">
    <property type="entry name" value="Peptidase_S1_PA_chymotrypsin"/>
</dbReference>
<dbReference type="SMART" id="SM00020">
    <property type="entry name" value="Tryp_SPc"/>
    <property type="match status" value="1"/>
</dbReference>
<dbReference type="FunFam" id="2.40.10.10:FF:000003">
    <property type="entry name" value="Transmembrane serine protease 3"/>
    <property type="match status" value="1"/>
</dbReference>
<dbReference type="SUPFAM" id="SSF50494">
    <property type="entry name" value="Trypsin-like serine proteases"/>
    <property type="match status" value="1"/>
</dbReference>
<evidence type="ECO:0000256" key="4">
    <source>
        <dbReference type="ARBA" id="ARBA00023157"/>
    </source>
</evidence>
<organism evidence="11 12">
    <name type="scientific">Clytia hemisphaerica</name>
    <dbReference type="NCBI Taxonomy" id="252671"/>
    <lineage>
        <taxon>Eukaryota</taxon>
        <taxon>Metazoa</taxon>
        <taxon>Cnidaria</taxon>
        <taxon>Hydrozoa</taxon>
        <taxon>Hydroidolina</taxon>
        <taxon>Leptothecata</taxon>
        <taxon>Obeliida</taxon>
        <taxon>Clytiidae</taxon>
        <taxon>Clytia</taxon>
    </lineage>
</organism>
<dbReference type="OrthoDB" id="6018415at2759"/>
<dbReference type="CDD" id="cd00190">
    <property type="entry name" value="Tryp_SPc"/>
    <property type="match status" value="1"/>
</dbReference>
<proteinExistence type="predicted"/>
<dbReference type="EnsemblMetazoa" id="CLYHEMT013220.1">
    <property type="protein sequence ID" value="CLYHEMP013220.1"/>
    <property type="gene ID" value="CLYHEMG013220"/>
</dbReference>
<dbReference type="InterPro" id="IPR001254">
    <property type="entry name" value="Trypsin_dom"/>
</dbReference>
<dbReference type="PROSITE" id="PS00135">
    <property type="entry name" value="TRYPSIN_SER"/>
    <property type="match status" value="1"/>
</dbReference>
<protein>
    <submittedName>
        <fullName evidence="11">Uncharacterized protein</fullName>
    </submittedName>
</protein>
<dbReference type="PROSITE" id="PS51670">
    <property type="entry name" value="SHKT"/>
    <property type="match status" value="3"/>
</dbReference>
<dbReference type="AlphaFoldDB" id="A0A7M5WUI9"/>
<dbReference type="InterPro" id="IPR012224">
    <property type="entry name" value="Pept_S1A_FX"/>
</dbReference>
<feature type="signal peptide" evidence="8">
    <location>
        <begin position="1"/>
        <end position="27"/>
    </location>
</feature>
<dbReference type="SMART" id="SM00254">
    <property type="entry name" value="ShKT"/>
    <property type="match status" value="3"/>
</dbReference>
<dbReference type="Proteomes" id="UP000594262">
    <property type="component" value="Unplaced"/>
</dbReference>
<evidence type="ECO:0000313" key="12">
    <source>
        <dbReference type="Proteomes" id="UP000594262"/>
    </source>
</evidence>
<keyword evidence="12" id="KW-1185">Reference proteome</keyword>
<name>A0A7M5WUI9_9CNID</name>
<feature type="chain" id="PRO_5029640288" evidence="8">
    <location>
        <begin position="28"/>
        <end position="415"/>
    </location>
</feature>
<dbReference type="Gene3D" id="2.40.10.10">
    <property type="entry name" value="Trypsin-like serine proteases"/>
    <property type="match status" value="1"/>
</dbReference>
<sequence>KFIELQVKMILSLALVPLAFFVSVSTACRDLYHDCSKIKQHCSPNYEWMMLNCANTCGVCKELCIDSYTDCSWVKSNGYCNPSSQFYTWAKQNCIKTCGIQCTPPACVDRDATYCASKATNCNAGRGWNNYLRYYCPKTCKTCNSGGNGGGGGGSGGGATKCGIKGSGHTRIVGGTNARPGDWPWQVQIDRTTDHMRVWCGGTVINDEWIVSAAHCFERDTRVSSYAIYLGEHDLQSGSQHEQKLEIAEIIMHPKYQSRTYEKDIALIRLKKKASFNTHVRPACFPDSSVKFYDGEECYVTGWGYLREGGSSPRILQQVKVPLVPRSTCRQSYGHNSITGNMICAGYPQGGKDACQGDSGGPLVCKKRNSSGQDVWYLWGVVSWGRGCASPRLYGVYSNMETLGSWATQTMRSRS</sequence>
<dbReference type="Pfam" id="PF00089">
    <property type="entry name" value="Trypsin"/>
    <property type="match status" value="1"/>
</dbReference>
<feature type="active site" description="Charge relay system" evidence="5">
    <location>
        <position position="264"/>
    </location>
</feature>
<dbReference type="PROSITE" id="PS50240">
    <property type="entry name" value="TRYPSIN_DOM"/>
    <property type="match status" value="1"/>
</dbReference>
<evidence type="ECO:0000256" key="2">
    <source>
        <dbReference type="ARBA" id="ARBA00022801"/>
    </source>
</evidence>
<feature type="domain" description="Peptidase S1" evidence="9">
    <location>
        <begin position="172"/>
        <end position="412"/>
    </location>
</feature>
<dbReference type="InterPro" id="IPR018114">
    <property type="entry name" value="TRYPSIN_HIS"/>
</dbReference>
<comment type="caution">
    <text evidence="6">Lacks conserved residue(s) required for the propagation of feature annotation.</text>
</comment>